<reference evidence="2" key="1">
    <citation type="submission" date="2021-02" db="EMBL/GenBank/DDBJ databases">
        <authorList>
            <person name="Dougan E. K."/>
            <person name="Rhodes N."/>
            <person name="Thang M."/>
            <person name="Chan C."/>
        </authorList>
    </citation>
    <scope>NUCLEOTIDE SEQUENCE</scope>
</reference>
<name>A0A813E5P8_POLGL</name>
<gene>
    <name evidence="2" type="ORF">PGLA1383_LOCUS14068</name>
</gene>
<evidence type="ECO:0000256" key="1">
    <source>
        <dbReference type="SAM" id="MobiDB-lite"/>
    </source>
</evidence>
<keyword evidence="3" id="KW-1185">Reference proteome</keyword>
<evidence type="ECO:0008006" key="4">
    <source>
        <dbReference type="Google" id="ProtNLM"/>
    </source>
</evidence>
<feature type="compositionally biased region" description="Low complexity" evidence="1">
    <location>
        <begin position="1"/>
        <end position="19"/>
    </location>
</feature>
<evidence type="ECO:0000313" key="2">
    <source>
        <dbReference type="EMBL" id="CAE8595558.1"/>
    </source>
</evidence>
<feature type="non-terminal residue" evidence="2">
    <location>
        <position position="141"/>
    </location>
</feature>
<organism evidence="2 3">
    <name type="scientific">Polarella glacialis</name>
    <name type="common">Dinoflagellate</name>
    <dbReference type="NCBI Taxonomy" id="89957"/>
    <lineage>
        <taxon>Eukaryota</taxon>
        <taxon>Sar</taxon>
        <taxon>Alveolata</taxon>
        <taxon>Dinophyceae</taxon>
        <taxon>Suessiales</taxon>
        <taxon>Suessiaceae</taxon>
        <taxon>Polarella</taxon>
    </lineage>
</organism>
<comment type="caution">
    <text evidence="2">The sequence shown here is derived from an EMBL/GenBank/DDBJ whole genome shotgun (WGS) entry which is preliminary data.</text>
</comment>
<feature type="non-terminal residue" evidence="2">
    <location>
        <position position="1"/>
    </location>
</feature>
<dbReference type="Gene3D" id="1.10.238.10">
    <property type="entry name" value="EF-hand"/>
    <property type="match status" value="1"/>
</dbReference>
<dbReference type="OrthoDB" id="10656659at2759"/>
<feature type="region of interest" description="Disordered" evidence="1">
    <location>
        <begin position="1"/>
        <end position="47"/>
    </location>
</feature>
<accession>A0A813E5P8</accession>
<dbReference type="SUPFAM" id="SSF47473">
    <property type="entry name" value="EF-hand"/>
    <property type="match status" value="1"/>
</dbReference>
<dbReference type="Proteomes" id="UP000654075">
    <property type="component" value="Unassembled WGS sequence"/>
</dbReference>
<evidence type="ECO:0000313" key="3">
    <source>
        <dbReference type="Proteomes" id="UP000654075"/>
    </source>
</evidence>
<dbReference type="EMBL" id="CAJNNV010007922">
    <property type="protein sequence ID" value="CAE8595558.1"/>
    <property type="molecule type" value="Genomic_DNA"/>
</dbReference>
<feature type="compositionally biased region" description="Polar residues" evidence="1">
    <location>
        <begin position="20"/>
        <end position="29"/>
    </location>
</feature>
<sequence>PQARPGAAASPSPSLAGSRVLNSPSQNRAGSVMSDYGRASTPLPQEPALQSVAGRLTKALVAYYSKQANKSAAGPSWTRFFAEARREHQPNKVGDDGSGLLTFAELETAVKNRLKAPLSRYELRVFWHRLDADGSGQVTME</sequence>
<dbReference type="InterPro" id="IPR011992">
    <property type="entry name" value="EF-hand-dom_pair"/>
</dbReference>
<protein>
    <recommendedName>
        <fullName evidence="4">Calmodulin</fullName>
    </recommendedName>
</protein>
<dbReference type="AlphaFoldDB" id="A0A813E5P8"/>
<proteinExistence type="predicted"/>